<dbReference type="Gene3D" id="3.40.50.620">
    <property type="entry name" value="HUPs"/>
    <property type="match status" value="1"/>
</dbReference>
<dbReference type="Pfam" id="PF01467">
    <property type="entry name" value="CTP_transf_like"/>
    <property type="match status" value="1"/>
</dbReference>
<keyword evidence="1 4" id="KW-0808">Transferase</keyword>
<dbReference type="NCBIfam" id="TIGR00125">
    <property type="entry name" value="cyt_tran_rel"/>
    <property type="match status" value="1"/>
</dbReference>
<evidence type="ECO:0000256" key="1">
    <source>
        <dbReference type="ARBA" id="ARBA00022679"/>
    </source>
</evidence>
<keyword evidence="5" id="KW-1185">Reference proteome</keyword>
<comment type="caution">
    <text evidence="4">The sequence shown here is derived from an EMBL/GenBank/DDBJ whole genome shotgun (WGS) entry which is preliminary data.</text>
</comment>
<organism evidence="4 5">
    <name type="scientific">Cryptosporangium arvum DSM 44712</name>
    <dbReference type="NCBI Taxonomy" id="927661"/>
    <lineage>
        <taxon>Bacteria</taxon>
        <taxon>Bacillati</taxon>
        <taxon>Actinomycetota</taxon>
        <taxon>Actinomycetes</taxon>
        <taxon>Cryptosporangiales</taxon>
        <taxon>Cryptosporangiaceae</taxon>
        <taxon>Cryptosporangium</taxon>
    </lineage>
</organism>
<protein>
    <submittedName>
        <fullName evidence="4">Cytidyltransferase-related enzyme</fullName>
        <ecNumber evidence="4">2.7.7.2</ecNumber>
    </submittedName>
</protein>
<dbReference type="InterPro" id="IPR014729">
    <property type="entry name" value="Rossmann-like_a/b/a_fold"/>
</dbReference>
<dbReference type="PATRIC" id="fig|927661.3.peg.142"/>
<dbReference type="GO" id="GO:0003919">
    <property type="term" value="F:FMN adenylyltransferase activity"/>
    <property type="evidence" value="ECO:0007669"/>
    <property type="project" value="UniProtKB-EC"/>
</dbReference>
<sequence>MPDLPRAGLHLRWFAHPSGSGRPVVVTGAFDVLHVGHLRFLQAARTMGSLLLVGVEADNRVSAWKGPGRPINTDVERAEMLAALRPVDGVFLVQGGPDVKDPEAYVELLRPLDPAVLAFTQGDPFAVEKHRSARLLDAAAVEVPLVPERSTSAVLNGQRAVPTSG</sequence>
<dbReference type="SUPFAM" id="SSF52374">
    <property type="entry name" value="Nucleotidylyl transferase"/>
    <property type="match status" value="1"/>
</dbReference>
<dbReference type="EC" id="2.7.7.2" evidence="4"/>
<dbReference type="InterPro" id="IPR004821">
    <property type="entry name" value="Cyt_trans-like"/>
</dbReference>
<dbReference type="EMBL" id="JFBT01000001">
    <property type="protein sequence ID" value="EXG79127.1"/>
    <property type="molecule type" value="Genomic_DNA"/>
</dbReference>
<dbReference type="OrthoDB" id="9802794at2"/>
<evidence type="ECO:0000313" key="4">
    <source>
        <dbReference type="EMBL" id="EXG79127.1"/>
    </source>
</evidence>
<dbReference type="AlphaFoldDB" id="A0A010ZPH0"/>
<name>A0A010ZPH0_9ACTN</name>
<dbReference type="PANTHER" id="PTHR43793:SF1">
    <property type="entry name" value="FAD SYNTHASE"/>
    <property type="match status" value="1"/>
</dbReference>
<proteinExistence type="predicted"/>
<evidence type="ECO:0000259" key="3">
    <source>
        <dbReference type="Pfam" id="PF01467"/>
    </source>
</evidence>
<gene>
    <name evidence="4" type="ORF">CryarDRAFT_0150</name>
</gene>
<dbReference type="PANTHER" id="PTHR43793">
    <property type="entry name" value="FAD SYNTHASE"/>
    <property type="match status" value="1"/>
</dbReference>
<dbReference type="InterPro" id="IPR050385">
    <property type="entry name" value="Archaeal_FAD_synthase"/>
</dbReference>
<dbReference type="RefSeq" id="WP_035847583.1">
    <property type="nucleotide sequence ID" value="NZ_KK073874.1"/>
</dbReference>
<dbReference type="HOGENOM" id="CLU_034585_2_0_11"/>
<evidence type="ECO:0000313" key="5">
    <source>
        <dbReference type="Proteomes" id="UP000021053"/>
    </source>
</evidence>
<keyword evidence="2 4" id="KW-0548">Nucleotidyltransferase</keyword>
<dbReference type="Proteomes" id="UP000021053">
    <property type="component" value="Unassembled WGS sequence"/>
</dbReference>
<evidence type="ECO:0000256" key="2">
    <source>
        <dbReference type="ARBA" id="ARBA00022695"/>
    </source>
</evidence>
<feature type="domain" description="Cytidyltransferase-like" evidence="3">
    <location>
        <begin position="26"/>
        <end position="93"/>
    </location>
</feature>
<reference evidence="4 5" key="1">
    <citation type="submission" date="2013-07" db="EMBL/GenBank/DDBJ databases">
        <authorList>
            <consortium name="DOE Joint Genome Institute"/>
            <person name="Eisen J."/>
            <person name="Huntemann M."/>
            <person name="Han J."/>
            <person name="Chen A."/>
            <person name="Kyrpides N."/>
            <person name="Mavromatis K."/>
            <person name="Markowitz V."/>
            <person name="Palaniappan K."/>
            <person name="Ivanova N."/>
            <person name="Schaumberg A."/>
            <person name="Pati A."/>
            <person name="Liolios K."/>
            <person name="Nordberg H.P."/>
            <person name="Cantor M.N."/>
            <person name="Hua S.X."/>
            <person name="Woyke T."/>
        </authorList>
    </citation>
    <scope>NUCLEOTIDE SEQUENCE [LARGE SCALE GENOMIC DNA]</scope>
    <source>
        <strain evidence="4 5">DSM 44712</strain>
    </source>
</reference>
<accession>A0A010ZPH0</accession>